<proteinExistence type="predicted"/>
<gene>
    <name evidence="3" type="primary">LOC139353365</name>
</gene>
<evidence type="ECO:0000313" key="2">
    <source>
        <dbReference type="Proteomes" id="UP001652628"/>
    </source>
</evidence>
<evidence type="ECO:0000256" key="1">
    <source>
        <dbReference type="SAM" id="MobiDB-lite"/>
    </source>
</evidence>
<reference evidence="3" key="1">
    <citation type="submission" date="2025-08" db="UniProtKB">
        <authorList>
            <consortium name="RefSeq"/>
        </authorList>
    </citation>
    <scope>IDENTIFICATION</scope>
</reference>
<sequence>MPVSSKSFRDLSVHTDGQTDEQTDTASSTRGVFLTSHRHRHRRHFCSINLSIWISLSSIISRNFKKFAIFLLLQGAGNPSRSVTDYKIPGAIRKLELHDHPDKNEKSHAAEIFEQLDKKKGSPAETSPVTSSMVIHKPSRRVLRIQRSSVRVLRRRLCGEIRIRDWPAPKESAGRTRAFYDTGGQGLQVLATADLVQWPGDSNQIHPAGQGAPE</sequence>
<dbReference type="GeneID" id="139353365"/>
<accession>A0ABM4TTY8</accession>
<name>A0ABM4TTY8_DROSZ</name>
<dbReference type="RefSeq" id="XP_070853414.1">
    <property type="nucleotide sequence ID" value="XM_070997313.1"/>
</dbReference>
<protein>
    <recommendedName>
        <fullName evidence="4">J domain-containing protein</fullName>
    </recommendedName>
</protein>
<feature type="region of interest" description="Disordered" evidence="1">
    <location>
        <begin position="1"/>
        <end position="29"/>
    </location>
</feature>
<evidence type="ECO:0008006" key="4">
    <source>
        <dbReference type="Google" id="ProtNLM"/>
    </source>
</evidence>
<evidence type="ECO:0000313" key="3">
    <source>
        <dbReference type="RefSeq" id="XP_070853414.1"/>
    </source>
</evidence>
<keyword evidence="2" id="KW-1185">Reference proteome</keyword>
<organism evidence="2 3">
    <name type="scientific">Drosophila suzukii</name>
    <name type="common">Spotted-wing drosophila fruit fly</name>
    <dbReference type="NCBI Taxonomy" id="28584"/>
    <lineage>
        <taxon>Eukaryota</taxon>
        <taxon>Metazoa</taxon>
        <taxon>Ecdysozoa</taxon>
        <taxon>Arthropoda</taxon>
        <taxon>Hexapoda</taxon>
        <taxon>Insecta</taxon>
        <taxon>Pterygota</taxon>
        <taxon>Neoptera</taxon>
        <taxon>Endopterygota</taxon>
        <taxon>Diptera</taxon>
        <taxon>Brachycera</taxon>
        <taxon>Muscomorpha</taxon>
        <taxon>Ephydroidea</taxon>
        <taxon>Drosophilidae</taxon>
        <taxon>Drosophila</taxon>
        <taxon>Sophophora</taxon>
    </lineage>
</organism>
<dbReference type="Proteomes" id="UP001652628">
    <property type="component" value="Chromosome X"/>
</dbReference>